<keyword evidence="4" id="KW-0479">Metal-binding</keyword>
<name>A0A8S5PWV2_9CAUD</name>
<dbReference type="SUPFAM" id="SSF55486">
    <property type="entry name" value="Metalloproteases ('zincins'), catalytic domain"/>
    <property type="match status" value="1"/>
</dbReference>
<evidence type="ECO:0000313" key="8">
    <source>
        <dbReference type="EMBL" id="DAE10925.1"/>
    </source>
</evidence>
<organism evidence="8">
    <name type="scientific">Siphoviridae sp. ctg0K17</name>
    <dbReference type="NCBI Taxonomy" id="2825600"/>
    <lineage>
        <taxon>Viruses</taxon>
        <taxon>Duplodnaviria</taxon>
        <taxon>Heunggongvirae</taxon>
        <taxon>Uroviricota</taxon>
        <taxon>Caudoviricetes</taxon>
    </lineage>
</organism>
<dbReference type="EMBL" id="BK015522">
    <property type="protein sequence ID" value="DAE10925.1"/>
    <property type="molecule type" value="Genomic_DNA"/>
</dbReference>
<evidence type="ECO:0000256" key="4">
    <source>
        <dbReference type="ARBA" id="ARBA00022723"/>
    </source>
</evidence>
<dbReference type="HAMAP" id="MF_00009">
    <property type="entry name" value="Endoribonucl_YbeY"/>
    <property type="match status" value="1"/>
</dbReference>
<evidence type="ECO:0000256" key="1">
    <source>
        <dbReference type="ARBA" id="ARBA00001947"/>
    </source>
</evidence>
<dbReference type="NCBIfam" id="TIGR00043">
    <property type="entry name" value="rRNA maturation RNase YbeY"/>
    <property type="match status" value="1"/>
</dbReference>
<proteinExistence type="inferred from homology"/>
<dbReference type="InterPro" id="IPR023091">
    <property type="entry name" value="MetalPrtase_cat_dom_sf_prd"/>
</dbReference>
<dbReference type="PANTHER" id="PTHR46986:SF1">
    <property type="entry name" value="ENDORIBONUCLEASE YBEY, CHLOROPLASTIC"/>
    <property type="match status" value="1"/>
</dbReference>
<evidence type="ECO:0000256" key="3">
    <source>
        <dbReference type="ARBA" id="ARBA00022722"/>
    </source>
</evidence>
<dbReference type="GO" id="GO:0004222">
    <property type="term" value="F:metalloendopeptidase activity"/>
    <property type="evidence" value="ECO:0007669"/>
    <property type="project" value="InterPro"/>
</dbReference>
<protein>
    <submittedName>
        <fullName evidence="8">Uncharacterized protein</fullName>
    </submittedName>
</protein>
<evidence type="ECO:0000256" key="2">
    <source>
        <dbReference type="ARBA" id="ARBA00010875"/>
    </source>
</evidence>
<keyword evidence="7" id="KW-0862">Zinc</keyword>
<comment type="cofactor">
    <cofactor evidence="1">
        <name>Zn(2+)</name>
        <dbReference type="ChEBI" id="CHEBI:29105"/>
    </cofactor>
</comment>
<sequence length="160" mass="18176">MKIVTFISDEQDKLAPPEDIEKLIEDCTAAALEEEGIDDSAEVSVTFVDNEGIRELNKEHRDIDRETDVLSFPLGDDENGYEVDPDTDAIMLGDIVISLEKAKQQAEEYGHSYRREVAFLLTHSLFHLLGYDHVNSEEEEKEMFGKQDKVLDKLGITRES</sequence>
<keyword evidence="6" id="KW-0378">Hydrolase</keyword>
<reference evidence="8" key="1">
    <citation type="journal article" date="2021" name="Proc. Natl. Acad. Sci. U.S.A.">
        <title>A Catalog of Tens of Thousands of Viruses from Human Metagenomes Reveals Hidden Associations with Chronic Diseases.</title>
        <authorList>
            <person name="Tisza M.J."/>
            <person name="Buck C.B."/>
        </authorList>
    </citation>
    <scope>NUCLEOTIDE SEQUENCE</scope>
    <source>
        <strain evidence="8">Ctg0K17</strain>
    </source>
</reference>
<evidence type="ECO:0000256" key="5">
    <source>
        <dbReference type="ARBA" id="ARBA00022759"/>
    </source>
</evidence>
<dbReference type="Pfam" id="PF02130">
    <property type="entry name" value="YbeY"/>
    <property type="match status" value="1"/>
</dbReference>
<keyword evidence="5" id="KW-0255">Endonuclease</keyword>
<dbReference type="PANTHER" id="PTHR46986">
    <property type="entry name" value="ENDORIBONUCLEASE YBEY, CHLOROPLASTIC"/>
    <property type="match status" value="1"/>
</dbReference>
<evidence type="ECO:0000256" key="6">
    <source>
        <dbReference type="ARBA" id="ARBA00022801"/>
    </source>
</evidence>
<dbReference type="GO" id="GO:0006364">
    <property type="term" value="P:rRNA processing"/>
    <property type="evidence" value="ECO:0007669"/>
    <property type="project" value="InterPro"/>
</dbReference>
<dbReference type="Gene3D" id="3.40.390.30">
    <property type="entry name" value="Metalloproteases ('zincins'), catalytic domain"/>
    <property type="match status" value="1"/>
</dbReference>
<accession>A0A8S5PWV2</accession>
<dbReference type="GO" id="GO:0046872">
    <property type="term" value="F:metal ion binding"/>
    <property type="evidence" value="ECO:0007669"/>
    <property type="project" value="UniProtKB-KW"/>
</dbReference>
<dbReference type="InterPro" id="IPR002036">
    <property type="entry name" value="YbeY"/>
</dbReference>
<dbReference type="GO" id="GO:0004519">
    <property type="term" value="F:endonuclease activity"/>
    <property type="evidence" value="ECO:0007669"/>
    <property type="project" value="UniProtKB-KW"/>
</dbReference>
<comment type="similarity">
    <text evidence="2">Belongs to the endoribonuclease YbeY family.</text>
</comment>
<keyword evidence="3" id="KW-0540">Nuclease</keyword>
<evidence type="ECO:0000256" key="7">
    <source>
        <dbReference type="ARBA" id="ARBA00022833"/>
    </source>
</evidence>